<dbReference type="EMBL" id="JAWWNJ010000188">
    <property type="protein sequence ID" value="KAK6974108.1"/>
    <property type="molecule type" value="Genomic_DNA"/>
</dbReference>
<organism evidence="1 2">
    <name type="scientific">Favolaschia claudopus</name>
    <dbReference type="NCBI Taxonomy" id="2862362"/>
    <lineage>
        <taxon>Eukaryota</taxon>
        <taxon>Fungi</taxon>
        <taxon>Dikarya</taxon>
        <taxon>Basidiomycota</taxon>
        <taxon>Agaricomycotina</taxon>
        <taxon>Agaricomycetes</taxon>
        <taxon>Agaricomycetidae</taxon>
        <taxon>Agaricales</taxon>
        <taxon>Marasmiineae</taxon>
        <taxon>Mycenaceae</taxon>
        <taxon>Favolaschia</taxon>
    </lineage>
</organism>
<reference evidence="1 2" key="1">
    <citation type="journal article" date="2024" name="J Genomics">
        <title>Draft genome sequencing and assembly of Favolaschia claudopus CIRM-BRFM 2984 isolated from oak limbs.</title>
        <authorList>
            <person name="Navarro D."/>
            <person name="Drula E."/>
            <person name="Chaduli D."/>
            <person name="Cazenave R."/>
            <person name="Ahrendt S."/>
            <person name="Wang J."/>
            <person name="Lipzen A."/>
            <person name="Daum C."/>
            <person name="Barry K."/>
            <person name="Grigoriev I.V."/>
            <person name="Favel A."/>
            <person name="Rosso M.N."/>
            <person name="Martin F."/>
        </authorList>
    </citation>
    <scope>NUCLEOTIDE SEQUENCE [LARGE SCALE GENOMIC DNA]</scope>
    <source>
        <strain evidence="1 2">CIRM-BRFM 2984</strain>
    </source>
</reference>
<feature type="non-terminal residue" evidence="1">
    <location>
        <position position="198"/>
    </location>
</feature>
<sequence length="198" mass="22803">HPIRLDYDNWVGEGSRSKKDKGAETFADQFFDLRILPGDASFIEAPVQRVLNIIFPPRDDPEFWQNVNLDLRRYLMTVTPILFQLVILRLYLRRPASDDLQIYFLSRYFTRKELIQLEHDDPYADAKEGSIVRNLTTPEIVLNTPENNQSGLVISYQFSKIRIKLSTSAAAHIPPSFELANAFSIGGNEYVWRPSDSP</sequence>
<protein>
    <submittedName>
        <fullName evidence="1">Uncharacterized protein</fullName>
    </submittedName>
</protein>
<comment type="caution">
    <text evidence="1">The sequence shown here is derived from an EMBL/GenBank/DDBJ whole genome shotgun (WGS) entry which is preliminary data.</text>
</comment>
<evidence type="ECO:0000313" key="1">
    <source>
        <dbReference type="EMBL" id="KAK6974108.1"/>
    </source>
</evidence>
<feature type="non-terminal residue" evidence="1">
    <location>
        <position position="1"/>
    </location>
</feature>
<dbReference type="Proteomes" id="UP001362999">
    <property type="component" value="Unassembled WGS sequence"/>
</dbReference>
<dbReference type="AlphaFoldDB" id="A0AAV9Z7T7"/>
<keyword evidence="2" id="KW-1185">Reference proteome</keyword>
<proteinExistence type="predicted"/>
<gene>
    <name evidence="1" type="ORF">R3P38DRAFT_2432008</name>
</gene>
<name>A0AAV9Z7T7_9AGAR</name>
<accession>A0AAV9Z7T7</accession>
<evidence type="ECO:0000313" key="2">
    <source>
        <dbReference type="Proteomes" id="UP001362999"/>
    </source>
</evidence>